<accession>A0A1I3MHI4</accession>
<dbReference type="STRING" id="576117.SAMN04488138_1012"/>
<evidence type="ECO:0000256" key="1">
    <source>
        <dbReference type="SAM" id="Phobius"/>
    </source>
</evidence>
<keyword evidence="3" id="KW-1185">Reference proteome</keyword>
<protein>
    <submittedName>
        <fullName evidence="2">Uncharacterized protein</fullName>
    </submittedName>
</protein>
<dbReference type="OrthoDB" id="7863648at2"/>
<dbReference type="GeneID" id="98663486"/>
<organism evidence="2 3">
    <name type="scientific">Celeribacter halophilus</name>
    <dbReference type="NCBI Taxonomy" id="576117"/>
    <lineage>
        <taxon>Bacteria</taxon>
        <taxon>Pseudomonadati</taxon>
        <taxon>Pseudomonadota</taxon>
        <taxon>Alphaproteobacteria</taxon>
        <taxon>Rhodobacterales</taxon>
        <taxon>Roseobacteraceae</taxon>
        <taxon>Celeribacter</taxon>
    </lineage>
</organism>
<dbReference type="AlphaFoldDB" id="A0A1I3MHI4"/>
<gene>
    <name evidence="2" type="ORF">SAMN04488138_1012</name>
</gene>
<sequence length="191" mass="21320">MKRLNLRIAHKRIADKKARQNAAKLQNQKNLTARFFKLSRSIYFVIGFALGLMADALSIPKAIVDFEHYLGGAKDYAYRLAYRPANWSGVFDAFPEGITDINDLGILVPAEVTLKIESHNGNGIDGRVWWNKSCDFGVPHKGLLLQGRINIGGSIADVQVFDFFNGKRLDLFEGQLINDGDLPPTKSLILM</sequence>
<keyword evidence="1" id="KW-1133">Transmembrane helix</keyword>
<name>A0A1I3MHI4_9RHOB</name>
<proteinExistence type="predicted"/>
<dbReference type="RefSeq" id="WP_066602737.1">
    <property type="nucleotide sequence ID" value="NZ_FORY01000001.1"/>
</dbReference>
<keyword evidence="1" id="KW-0812">Transmembrane</keyword>
<reference evidence="2 3" key="1">
    <citation type="submission" date="2016-10" db="EMBL/GenBank/DDBJ databases">
        <authorList>
            <person name="de Groot N.N."/>
        </authorList>
    </citation>
    <scope>NUCLEOTIDE SEQUENCE [LARGE SCALE GENOMIC DNA]</scope>
    <source>
        <strain evidence="2 3">CGMCC 1.8891</strain>
    </source>
</reference>
<feature type="transmembrane region" description="Helical" evidence="1">
    <location>
        <begin position="41"/>
        <end position="59"/>
    </location>
</feature>
<evidence type="ECO:0000313" key="3">
    <source>
        <dbReference type="Proteomes" id="UP000183299"/>
    </source>
</evidence>
<evidence type="ECO:0000313" key="2">
    <source>
        <dbReference type="EMBL" id="SFI96230.1"/>
    </source>
</evidence>
<dbReference type="EMBL" id="FORY01000001">
    <property type="protein sequence ID" value="SFI96230.1"/>
    <property type="molecule type" value="Genomic_DNA"/>
</dbReference>
<keyword evidence="1" id="KW-0472">Membrane</keyword>
<dbReference type="Proteomes" id="UP000183299">
    <property type="component" value="Unassembled WGS sequence"/>
</dbReference>